<dbReference type="PANTHER" id="PTHR35936:SF17">
    <property type="entry name" value="ARGININE-BINDING EXTRACELLULAR PROTEIN ARTP"/>
    <property type="match status" value="1"/>
</dbReference>
<sequence>MPTFHTVRRRLTALTAAALVVSLAACADPSEEPRQAADGPVAGSQVQVIKYDTSPDQPRVKGNFDPALAAQLPESVRRSGVLRVAANGAGNAPLVFVASDNRTPIGVEVDIANLVSDVVGLRVEIVNTSWENLFVGLDAQRSDVGISNVGVSEERKDKYDLATYRLGLHAFETARGTGWKVNGPADISGKRIGVGSGTLQEQVLLNWNKQNTDAGRPAAEVLYFQNATDSYLAIRSGRLDAYLGPNPSATYHVATSGQTEIAGTVSSSYPIEGKVGIISRKGSGLADPLSAAVNRAIADGTYQQVLAKWGLESEAVPRSEVNPPGLPRPSKKPSAQPTAR</sequence>
<feature type="signal peptide" evidence="3">
    <location>
        <begin position="1"/>
        <end position="27"/>
    </location>
</feature>
<dbReference type="EMBL" id="NMVO01000019">
    <property type="protein sequence ID" value="OYO07847.1"/>
    <property type="molecule type" value="Genomic_DNA"/>
</dbReference>
<dbReference type="AlphaFoldDB" id="A0A255FVX3"/>
<gene>
    <name evidence="5" type="ORF">CGZ94_20455</name>
</gene>
<evidence type="ECO:0000256" key="1">
    <source>
        <dbReference type="ARBA" id="ARBA00022729"/>
    </source>
</evidence>
<dbReference type="Pfam" id="PF00497">
    <property type="entry name" value="SBP_bac_3"/>
    <property type="match status" value="1"/>
</dbReference>
<reference evidence="5 6" key="1">
    <citation type="submission" date="2017-07" db="EMBL/GenBank/DDBJ databases">
        <title>Draft whole genome sequences of clinical Proprionibacteriaceae strains.</title>
        <authorList>
            <person name="Bernier A.-M."/>
            <person name="Bernard K."/>
            <person name="Domingo M.-C."/>
        </authorList>
    </citation>
    <scope>NUCLEOTIDE SEQUENCE [LARGE SCALE GENOMIC DNA]</scope>
    <source>
        <strain evidence="5 6">NML 030167</strain>
    </source>
</reference>
<dbReference type="SUPFAM" id="SSF53850">
    <property type="entry name" value="Periplasmic binding protein-like II"/>
    <property type="match status" value="1"/>
</dbReference>
<dbReference type="InterPro" id="IPR001638">
    <property type="entry name" value="Solute-binding_3/MltF_N"/>
</dbReference>
<evidence type="ECO:0000256" key="2">
    <source>
        <dbReference type="SAM" id="MobiDB-lite"/>
    </source>
</evidence>
<feature type="chain" id="PRO_5013213926" evidence="3">
    <location>
        <begin position="28"/>
        <end position="340"/>
    </location>
</feature>
<organism evidence="5 6">
    <name type="scientific">Enemella evansiae</name>
    <dbReference type="NCBI Taxonomy" id="2016499"/>
    <lineage>
        <taxon>Bacteria</taxon>
        <taxon>Bacillati</taxon>
        <taxon>Actinomycetota</taxon>
        <taxon>Actinomycetes</taxon>
        <taxon>Propionibacteriales</taxon>
        <taxon>Propionibacteriaceae</taxon>
        <taxon>Enemella</taxon>
    </lineage>
</organism>
<dbReference type="Proteomes" id="UP000215896">
    <property type="component" value="Unassembled WGS sequence"/>
</dbReference>
<evidence type="ECO:0000259" key="4">
    <source>
        <dbReference type="SMART" id="SM00062"/>
    </source>
</evidence>
<dbReference type="SMART" id="SM00062">
    <property type="entry name" value="PBPb"/>
    <property type="match status" value="1"/>
</dbReference>
<feature type="domain" description="Solute-binding protein family 3/N-terminal" evidence="4">
    <location>
        <begin position="81"/>
        <end position="313"/>
    </location>
</feature>
<evidence type="ECO:0000256" key="3">
    <source>
        <dbReference type="SAM" id="SignalP"/>
    </source>
</evidence>
<keyword evidence="1 3" id="KW-0732">Signal</keyword>
<dbReference type="PANTHER" id="PTHR35936">
    <property type="entry name" value="MEMBRANE-BOUND LYTIC MUREIN TRANSGLYCOSYLASE F"/>
    <property type="match status" value="1"/>
</dbReference>
<dbReference type="Gene3D" id="3.40.190.10">
    <property type="entry name" value="Periplasmic binding protein-like II"/>
    <property type="match status" value="2"/>
</dbReference>
<evidence type="ECO:0000313" key="6">
    <source>
        <dbReference type="Proteomes" id="UP000215896"/>
    </source>
</evidence>
<evidence type="ECO:0000313" key="5">
    <source>
        <dbReference type="EMBL" id="OYO07847.1"/>
    </source>
</evidence>
<protein>
    <submittedName>
        <fullName evidence="5">ABC transporter substrate-binding protein</fullName>
    </submittedName>
</protein>
<dbReference type="RefSeq" id="WP_094407179.1">
    <property type="nucleotide sequence ID" value="NZ_NMVM01000001.1"/>
</dbReference>
<accession>A0A255FVX3</accession>
<comment type="caution">
    <text evidence="5">The sequence shown here is derived from an EMBL/GenBank/DDBJ whole genome shotgun (WGS) entry which is preliminary data.</text>
</comment>
<dbReference type="OrthoDB" id="9762169at2"/>
<name>A0A255FVX3_9ACTN</name>
<proteinExistence type="predicted"/>
<keyword evidence="6" id="KW-1185">Reference proteome</keyword>
<feature type="region of interest" description="Disordered" evidence="2">
    <location>
        <begin position="313"/>
        <end position="340"/>
    </location>
</feature>
<dbReference type="CDD" id="cd01004">
    <property type="entry name" value="PBP2_MidA_like"/>
    <property type="match status" value="1"/>
</dbReference>